<accession>A0AAD4MSL4</accession>
<name>A0AAD4MSL4_9BILA</name>
<organism evidence="1 2">
    <name type="scientific">Ditylenchus destructor</name>
    <dbReference type="NCBI Taxonomy" id="166010"/>
    <lineage>
        <taxon>Eukaryota</taxon>
        <taxon>Metazoa</taxon>
        <taxon>Ecdysozoa</taxon>
        <taxon>Nematoda</taxon>
        <taxon>Chromadorea</taxon>
        <taxon>Rhabditida</taxon>
        <taxon>Tylenchina</taxon>
        <taxon>Tylenchomorpha</taxon>
        <taxon>Sphaerularioidea</taxon>
        <taxon>Anguinidae</taxon>
        <taxon>Anguininae</taxon>
        <taxon>Ditylenchus</taxon>
    </lineage>
</organism>
<evidence type="ECO:0000313" key="2">
    <source>
        <dbReference type="Proteomes" id="UP001201812"/>
    </source>
</evidence>
<reference evidence="1" key="1">
    <citation type="submission" date="2022-01" db="EMBL/GenBank/DDBJ databases">
        <title>Genome Sequence Resource for Two Populations of Ditylenchus destructor, the Migratory Endoparasitic Phytonematode.</title>
        <authorList>
            <person name="Zhang H."/>
            <person name="Lin R."/>
            <person name="Xie B."/>
        </authorList>
    </citation>
    <scope>NUCLEOTIDE SEQUENCE</scope>
    <source>
        <strain evidence="1">BazhouSP</strain>
    </source>
</reference>
<evidence type="ECO:0000313" key="1">
    <source>
        <dbReference type="EMBL" id="KAI1703588.1"/>
    </source>
</evidence>
<keyword evidence="2" id="KW-1185">Reference proteome</keyword>
<dbReference type="AlphaFoldDB" id="A0AAD4MSL4"/>
<gene>
    <name evidence="1" type="ORF">DdX_14825</name>
</gene>
<protein>
    <submittedName>
        <fullName evidence="1">Uncharacterized protein</fullName>
    </submittedName>
</protein>
<comment type="caution">
    <text evidence="1">The sequence shown here is derived from an EMBL/GenBank/DDBJ whole genome shotgun (WGS) entry which is preliminary data.</text>
</comment>
<dbReference type="EMBL" id="JAKKPZ010000080">
    <property type="protein sequence ID" value="KAI1703588.1"/>
    <property type="molecule type" value="Genomic_DNA"/>
</dbReference>
<dbReference type="Proteomes" id="UP001201812">
    <property type="component" value="Unassembled WGS sequence"/>
</dbReference>
<proteinExistence type="predicted"/>
<sequence length="476" mass="54827">MPKYPKHCLDSDFTQLTVCNSVEEVKGFCGSKGVVFQKRHFNGTKLRFQCSTNNRRKDELCNMIIVAIQQDTGEFYVYSRGEHNHPVICRTPRGTTTEKSDRLNGVFRDKYSIPESCRHIGTVDSVDEVEKFRKAQKVYCAQKTFNGEKMRYQCSAWKTDCKYSVYCIINEEGKYQLYERGEHNHSLESGAAIKPKAKKSIINTTNGNSLIEKRDELLRKLISAEIPSENTDSYASIIDTQKEEEWKYLATFDSLNELKMICADRKVEAYETFQTKTVSHYKCKENSDCPYRMLSAHLRWKRYDLYERYEHNHPIPDSMVVVAVSLENFINNRHKIVRDTESSLAARKIINLDSSKWRLIMIGQDISKDDLFKIYTACSVEPYGTTLSYGAKHNTLKAVLHYCVSMLHSITKASGLTSKCSYEIISVVLNSGECQLYETGNHDHLQKIPQNLQLKLMMCDDGINGIWEHFGRSEGQ</sequence>